<dbReference type="SUPFAM" id="SSF51735">
    <property type="entry name" value="NAD(P)-binding Rossmann-fold domains"/>
    <property type="match status" value="1"/>
</dbReference>
<keyword evidence="2" id="KW-0560">Oxidoreductase</keyword>
<proteinExistence type="predicted"/>
<comment type="caution">
    <text evidence="4">The sequence shown here is derived from an EMBL/GenBank/DDBJ whole genome shotgun (WGS) entry which is preliminary data.</text>
</comment>
<dbReference type="InterPro" id="IPR020843">
    <property type="entry name" value="ER"/>
</dbReference>
<dbReference type="Pfam" id="PF08240">
    <property type="entry name" value="ADH_N"/>
    <property type="match status" value="1"/>
</dbReference>
<dbReference type="NCBIfam" id="TIGR02824">
    <property type="entry name" value="quinone_pig3"/>
    <property type="match status" value="1"/>
</dbReference>
<dbReference type="EMBL" id="JFHD01000003">
    <property type="protein sequence ID" value="KDR32271.1"/>
    <property type="molecule type" value="Genomic_DNA"/>
</dbReference>
<dbReference type="GO" id="GO:0070402">
    <property type="term" value="F:NADPH binding"/>
    <property type="evidence" value="ECO:0007669"/>
    <property type="project" value="TreeGrafter"/>
</dbReference>
<reference evidence="4 5" key="1">
    <citation type="submission" date="2014-03" db="EMBL/GenBank/DDBJ databases">
        <title>Draft Genome Sequences of Four Burkholderia Strains.</title>
        <authorList>
            <person name="Liu X.Y."/>
            <person name="Li C.X."/>
            <person name="Xu J.H."/>
        </authorList>
    </citation>
    <scope>NUCLEOTIDE SEQUENCE [LARGE SCALE GENOMIC DNA]</scope>
    <source>
        <strain evidence="4 5">OP-1</strain>
    </source>
</reference>
<dbReference type="InterPro" id="IPR014189">
    <property type="entry name" value="Quinone_OxRdtase_PIG3"/>
</dbReference>
<protein>
    <submittedName>
        <fullName evidence="4">NAD(P)H-quinone oxidoreductase</fullName>
    </submittedName>
</protein>
<dbReference type="CDD" id="cd05276">
    <property type="entry name" value="p53_inducible_oxidoreductase"/>
    <property type="match status" value="1"/>
</dbReference>
<dbReference type="GO" id="GO:0016651">
    <property type="term" value="F:oxidoreductase activity, acting on NAD(P)H"/>
    <property type="evidence" value="ECO:0007669"/>
    <property type="project" value="TreeGrafter"/>
</dbReference>
<evidence type="ECO:0000313" key="4">
    <source>
        <dbReference type="EMBL" id="KDR32271.1"/>
    </source>
</evidence>
<name>A0A656QNI4_9BURK</name>
<dbReference type="InterPro" id="IPR013154">
    <property type="entry name" value="ADH-like_N"/>
</dbReference>
<evidence type="ECO:0000313" key="5">
    <source>
        <dbReference type="Proteomes" id="UP000027451"/>
    </source>
</evidence>
<dbReference type="SUPFAM" id="SSF50129">
    <property type="entry name" value="GroES-like"/>
    <property type="match status" value="1"/>
</dbReference>
<dbReference type="PANTHER" id="PTHR48106:SF8">
    <property type="entry name" value="OS02G0805600 PROTEIN"/>
    <property type="match status" value="1"/>
</dbReference>
<dbReference type="RefSeq" id="WP_008348200.1">
    <property type="nucleotide sequence ID" value="NZ_CP084285.1"/>
</dbReference>
<keyword evidence="1" id="KW-0521">NADP</keyword>
<dbReference type="Pfam" id="PF00107">
    <property type="entry name" value="ADH_zinc_N"/>
    <property type="match status" value="1"/>
</dbReference>
<dbReference type="PANTHER" id="PTHR48106">
    <property type="entry name" value="QUINONE OXIDOREDUCTASE PIG3-RELATED"/>
    <property type="match status" value="1"/>
</dbReference>
<evidence type="ECO:0000256" key="2">
    <source>
        <dbReference type="ARBA" id="ARBA00023002"/>
    </source>
</evidence>
<gene>
    <name evidence="4" type="ORF">BG60_19545</name>
</gene>
<dbReference type="AlphaFoldDB" id="A0A656QNI4"/>
<dbReference type="InterPro" id="IPR011032">
    <property type="entry name" value="GroES-like_sf"/>
</dbReference>
<feature type="domain" description="Enoyl reductase (ER)" evidence="3">
    <location>
        <begin position="21"/>
        <end position="334"/>
    </location>
</feature>
<dbReference type="Proteomes" id="UP000027451">
    <property type="component" value="Unassembled WGS sequence"/>
</dbReference>
<evidence type="ECO:0000256" key="1">
    <source>
        <dbReference type="ARBA" id="ARBA00022857"/>
    </source>
</evidence>
<evidence type="ECO:0000259" key="3">
    <source>
        <dbReference type="SMART" id="SM00829"/>
    </source>
</evidence>
<dbReference type="Gene3D" id="3.90.180.10">
    <property type="entry name" value="Medium-chain alcohol dehydrogenases, catalytic domain"/>
    <property type="match status" value="1"/>
</dbReference>
<organism evidence="4 5">
    <name type="scientific">Caballeronia zhejiangensis</name>
    <dbReference type="NCBI Taxonomy" id="871203"/>
    <lineage>
        <taxon>Bacteria</taxon>
        <taxon>Pseudomonadati</taxon>
        <taxon>Pseudomonadota</taxon>
        <taxon>Betaproteobacteria</taxon>
        <taxon>Burkholderiales</taxon>
        <taxon>Burkholderiaceae</taxon>
        <taxon>Caballeronia</taxon>
    </lineage>
</organism>
<dbReference type="InterPro" id="IPR036291">
    <property type="entry name" value="NAD(P)-bd_dom_sf"/>
</dbReference>
<dbReference type="SMART" id="SM00829">
    <property type="entry name" value="PKS_ER"/>
    <property type="match status" value="1"/>
</dbReference>
<sequence>MNAMTSTLPASMQYVDHGAGGAPDCMRLAQGPLPSPGPNDVLIEVAYAGVNRPDVLQRSGSYPPPPGASPHLGLEVSGRIVATGAEVTQWRAGDEVCALVPGGGYAQYCITDASHCLPLPKGFTLLQAAALPETYFTVWTNVFERGRLQAGETFLVHGGSSGIGLTAIQLAHAFGARVITTVGNAEKAQACREAGADHTINYRDEDFVDAIATLTDGKGVDIILDMVGGDYIARNIRALALEGRLVQIAFLEGSRIELDAMPIMLRRLTFTGSTLRARGIEQKAAIAKALHAHVWPLLEAGRALPVIHRVLPLADVAAAHALMESSRHIGKIMLKVGDQ</sequence>
<dbReference type="InterPro" id="IPR013149">
    <property type="entry name" value="ADH-like_C"/>
</dbReference>
<accession>A0A656QNI4</accession>
<keyword evidence="5" id="KW-1185">Reference proteome</keyword>
<dbReference type="Gene3D" id="3.40.50.720">
    <property type="entry name" value="NAD(P)-binding Rossmann-like Domain"/>
    <property type="match status" value="1"/>
</dbReference>